<dbReference type="OMA" id="NYEVERH"/>
<keyword evidence="3" id="KW-1185">Reference proteome</keyword>
<dbReference type="Pfam" id="PF13873">
    <property type="entry name" value="Myb_DNA-bind_5"/>
    <property type="match status" value="1"/>
</dbReference>
<feature type="domain" description="Myb-like" evidence="1">
    <location>
        <begin position="11"/>
        <end position="80"/>
    </location>
</feature>
<dbReference type="PROSITE" id="PS50090">
    <property type="entry name" value="MYB_LIKE"/>
    <property type="match status" value="1"/>
</dbReference>
<dbReference type="EMBL" id="AFYH01009245">
    <property type="status" value="NOT_ANNOTATED_CDS"/>
    <property type="molecule type" value="Genomic_DNA"/>
</dbReference>
<dbReference type="GO" id="GO:0000981">
    <property type="term" value="F:DNA-binding transcription factor activity, RNA polymerase II-specific"/>
    <property type="evidence" value="ECO:0007669"/>
    <property type="project" value="TreeGrafter"/>
</dbReference>
<dbReference type="HOGENOM" id="CLU_046143_1_0_1"/>
<dbReference type="Ensembl" id="ENSLACT00000016594.1">
    <property type="protein sequence ID" value="ENSLACP00000016480.1"/>
    <property type="gene ID" value="ENSLACG00000014521.1"/>
</dbReference>
<dbReference type="InterPro" id="IPR052870">
    <property type="entry name" value="Myb-related_repressor"/>
</dbReference>
<dbReference type="eggNOG" id="ENOG502RV5V">
    <property type="taxonomic scope" value="Eukaryota"/>
</dbReference>
<reference evidence="2" key="3">
    <citation type="submission" date="2025-09" db="UniProtKB">
        <authorList>
            <consortium name="Ensembl"/>
        </authorList>
    </citation>
    <scope>IDENTIFICATION</scope>
</reference>
<reference evidence="3" key="1">
    <citation type="submission" date="2011-08" db="EMBL/GenBank/DDBJ databases">
        <title>The draft genome of Latimeria chalumnae.</title>
        <authorList>
            <person name="Di Palma F."/>
            <person name="Alfoldi J."/>
            <person name="Johnson J."/>
            <person name="Berlin A."/>
            <person name="Gnerre S."/>
            <person name="Jaffe D."/>
            <person name="MacCallum I."/>
            <person name="Young S."/>
            <person name="Walker B.J."/>
            <person name="Lander E."/>
            <person name="Lindblad-Toh K."/>
        </authorList>
    </citation>
    <scope>NUCLEOTIDE SEQUENCE [LARGE SCALE GENOMIC DNA]</scope>
    <source>
        <strain evidence="3">Wild caught</strain>
    </source>
</reference>
<dbReference type="InParanoid" id="H3B3K9"/>
<proteinExistence type="predicted"/>
<organism evidence="2 3">
    <name type="scientific">Latimeria chalumnae</name>
    <name type="common">Coelacanth</name>
    <dbReference type="NCBI Taxonomy" id="7897"/>
    <lineage>
        <taxon>Eukaryota</taxon>
        <taxon>Metazoa</taxon>
        <taxon>Chordata</taxon>
        <taxon>Craniata</taxon>
        <taxon>Vertebrata</taxon>
        <taxon>Euteleostomi</taxon>
        <taxon>Coelacanthiformes</taxon>
        <taxon>Coelacanthidae</taxon>
        <taxon>Latimeria</taxon>
    </lineage>
</organism>
<evidence type="ECO:0000259" key="1">
    <source>
        <dbReference type="PROSITE" id="PS50090"/>
    </source>
</evidence>
<evidence type="ECO:0000313" key="3">
    <source>
        <dbReference type="Proteomes" id="UP000008672"/>
    </source>
</evidence>
<dbReference type="GeneTree" id="ENSGT00450000040421"/>
<accession>H3B3K9</accession>
<dbReference type="FunCoup" id="H3B3K9">
    <property type="interactions" value="323"/>
</dbReference>
<dbReference type="PANTHER" id="PTHR32345">
    <property type="entry name" value="MYB-RELATED TRANSCRIPTION FACTOR, PARTNER OF PROFILIN"/>
    <property type="match status" value="1"/>
</dbReference>
<dbReference type="GO" id="GO:0000978">
    <property type="term" value="F:RNA polymerase II cis-regulatory region sequence-specific DNA binding"/>
    <property type="evidence" value="ECO:0007669"/>
    <property type="project" value="TreeGrafter"/>
</dbReference>
<evidence type="ECO:0000313" key="2">
    <source>
        <dbReference type="Ensembl" id="ENSLACP00000016480.1"/>
    </source>
</evidence>
<dbReference type="InterPro" id="IPR001005">
    <property type="entry name" value="SANT/Myb"/>
</dbReference>
<reference evidence="2" key="2">
    <citation type="submission" date="2025-08" db="UniProtKB">
        <authorList>
            <consortium name="Ensembl"/>
        </authorList>
    </citation>
    <scope>IDENTIFICATION</scope>
</reference>
<dbReference type="PANTHER" id="PTHR32345:SF3">
    <property type="entry name" value="MYB-RELATED TRANSCRIPTION FACTOR, PARTNER OF PROFILIN"/>
    <property type="match status" value="1"/>
</dbReference>
<dbReference type="Proteomes" id="UP000008672">
    <property type="component" value="Unassembled WGS sequence"/>
</dbReference>
<dbReference type="Bgee" id="ENSLACG00000014521">
    <property type="expression patterns" value="Expressed in chordate pharynx and 6 other cell types or tissues"/>
</dbReference>
<dbReference type="InterPro" id="IPR028002">
    <property type="entry name" value="Myb_DNA-bind_5"/>
</dbReference>
<protein>
    <recommendedName>
        <fullName evidence="1">Myb-like domain-containing protein</fullName>
    </recommendedName>
</protein>
<dbReference type="AlphaFoldDB" id="H3B3K9"/>
<sequence length="299" mass="33389">RGRMSIGAEEATRLRKARFSAEENYILIQEVRTNYSKLYGAESKKMTVAERRRVWESIAAKINAISSWKRTGQEVQKRWNDCKRRTKEKLIRILRLTQGASDGSVSEEALTSEEEMVSAILGPEVVSVVVGVDTTDPADPEDPVAILESGLLPLSRFSFPIKNTSFHIEKGGKRKSFWKRPSSTPNKCSWTLKNLRGSPYTHAVPSSDVDVRSAHPAELYEPLPSPPELASQALYLPNVPPPEQPPVEASISDPTLDFLQAQRETTEAIRELGTTVRESIDKLCYVVASILPLVQHRPI</sequence>
<name>H3B3K9_LATCH</name>
<dbReference type="GO" id="GO:0005634">
    <property type="term" value="C:nucleus"/>
    <property type="evidence" value="ECO:0007669"/>
    <property type="project" value="TreeGrafter"/>
</dbReference>